<evidence type="ECO:0000259" key="13">
    <source>
        <dbReference type="Pfam" id="PF11566"/>
    </source>
</evidence>
<feature type="region of interest" description="Disordered" evidence="11">
    <location>
        <begin position="201"/>
        <end position="244"/>
    </location>
</feature>
<evidence type="ECO:0000256" key="1">
    <source>
        <dbReference type="ARBA" id="ARBA00004240"/>
    </source>
</evidence>
<keyword evidence="6" id="KW-0597">Phosphoprotein</keyword>
<dbReference type="Pfam" id="PF08577">
    <property type="entry name" value="PI31_Prot_C"/>
    <property type="match status" value="1"/>
</dbReference>
<evidence type="ECO:0000256" key="5">
    <source>
        <dbReference type="ARBA" id="ARBA00022490"/>
    </source>
</evidence>
<dbReference type="AlphaFoldDB" id="A0A507C782"/>
<organism evidence="14 15">
    <name type="scientific">Synchytrium microbalum</name>
    <dbReference type="NCBI Taxonomy" id="1806994"/>
    <lineage>
        <taxon>Eukaryota</taxon>
        <taxon>Fungi</taxon>
        <taxon>Fungi incertae sedis</taxon>
        <taxon>Chytridiomycota</taxon>
        <taxon>Chytridiomycota incertae sedis</taxon>
        <taxon>Chytridiomycetes</taxon>
        <taxon>Synchytriales</taxon>
        <taxon>Synchytriaceae</taxon>
        <taxon>Synchytrium</taxon>
    </lineage>
</organism>
<dbReference type="InterPro" id="IPR021625">
    <property type="entry name" value="PI31_Prot_N"/>
</dbReference>
<dbReference type="EMBL" id="QEAO01000010">
    <property type="protein sequence ID" value="TPX34989.1"/>
    <property type="molecule type" value="Genomic_DNA"/>
</dbReference>
<keyword evidence="7" id="KW-0256">Endoplasmic reticulum</keyword>
<comment type="caution">
    <text evidence="14">The sequence shown here is derived from an EMBL/GenBank/DDBJ whole genome shotgun (WGS) entry which is preliminary data.</text>
</comment>
<evidence type="ECO:0000256" key="7">
    <source>
        <dbReference type="ARBA" id="ARBA00022824"/>
    </source>
</evidence>
<feature type="domain" description="PI31 proteasome regulator C-terminal" evidence="12">
    <location>
        <begin position="262"/>
        <end position="337"/>
    </location>
</feature>
<feature type="compositionally biased region" description="Basic and acidic residues" evidence="11">
    <location>
        <begin position="221"/>
        <end position="235"/>
    </location>
</feature>
<keyword evidence="4" id="KW-0488">Methylation</keyword>
<keyword evidence="8" id="KW-0647">Proteasome</keyword>
<evidence type="ECO:0000256" key="10">
    <source>
        <dbReference type="ARBA" id="ARBA00024805"/>
    </source>
</evidence>
<comment type="function">
    <text evidence="10">Plays an important role in control of proteasome function. Inhibits the hydrolysis of protein and peptide substrates by the 20S proteasome. Also inhibits the activation of the proteasome by the proteasome regulatory proteins PA700 and PA28.</text>
</comment>
<evidence type="ECO:0000259" key="12">
    <source>
        <dbReference type="Pfam" id="PF08577"/>
    </source>
</evidence>
<name>A0A507C782_9FUNG</name>
<dbReference type="RefSeq" id="XP_031025574.1">
    <property type="nucleotide sequence ID" value="XM_031168418.1"/>
</dbReference>
<evidence type="ECO:0000313" key="14">
    <source>
        <dbReference type="EMBL" id="TPX34989.1"/>
    </source>
</evidence>
<accession>A0A507C782</accession>
<dbReference type="GO" id="GO:0043161">
    <property type="term" value="P:proteasome-mediated ubiquitin-dependent protein catabolic process"/>
    <property type="evidence" value="ECO:0007669"/>
    <property type="project" value="InterPro"/>
</dbReference>
<feature type="region of interest" description="Disordered" evidence="11">
    <location>
        <begin position="339"/>
        <end position="377"/>
    </location>
</feature>
<evidence type="ECO:0000256" key="6">
    <source>
        <dbReference type="ARBA" id="ARBA00022553"/>
    </source>
</evidence>
<dbReference type="GO" id="GO:0070628">
    <property type="term" value="F:proteasome binding"/>
    <property type="evidence" value="ECO:0007669"/>
    <property type="project" value="InterPro"/>
</dbReference>
<evidence type="ECO:0000256" key="2">
    <source>
        <dbReference type="ARBA" id="ARBA00004496"/>
    </source>
</evidence>
<dbReference type="InterPro" id="IPR045128">
    <property type="entry name" value="PI31-like"/>
</dbReference>
<dbReference type="OrthoDB" id="2155877at2759"/>
<proteinExistence type="inferred from homology"/>
<dbReference type="Pfam" id="PF11566">
    <property type="entry name" value="PI31_Prot_N"/>
    <property type="match status" value="1"/>
</dbReference>
<feature type="domain" description="PI31 proteasome regulator N-terminal" evidence="13">
    <location>
        <begin position="45"/>
        <end position="198"/>
    </location>
</feature>
<sequence length="377" mass="39676">MSSTPSEGALDRGAVVEVLVRTLLNNNNQSPENASSPTGAPTVVLKSGADLIMALIHVIMIKFGCRFVGLGEDGPETSSTSTDATAATADSTQALPVGWNSTGDTYSFRYRHTQSTFTFLIKGVKVANRLVIHGMAIEDGKLLTLELNLLEFISPSFPFPYRSGSNRPLTSGFISETILDDLIARFRTTIAARLLPGQGAKLGYEEPKTHTQTREQQQQGERSRHEPPSRYDPLRIDPPYGQPRFGMPGSGGMMPGMGGFGVGDRDLDPFGAAPGLIPPHGYGGLGGFGGGSGGMVVGPDHPMFAGRGGFRGGPPTGPTPLGPLAIPPGARYDPIGPFGPGPNAPVRPGRGNGRGAPFSGEPDPDEMMPPGYDQMYM</sequence>
<evidence type="ECO:0000313" key="15">
    <source>
        <dbReference type="Proteomes" id="UP000319731"/>
    </source>
</evidence>
<evidence type="ECO:0000256" key="3">
    <source>
        <dbReference type="ARBA" id="ARBA00006405"/>
    </source>
</evidence>
<dbReference type="Gene3D" id="3.40.1000.30">
    <property type="match status" value="1"/>
</dbReference>
<gene>
    <name evidence="14" type="ORF">SmJEL517_g02490</name>
</gene>
<comment type="subcellular location">
    <subcellularLocation>
        <location evidence="2">Cytoplasm</location>
    </subcellularLocation>
    <subcellularLocation>
        <location evidence="1">Endoplasmic reticulum</location>
    </subcellularLocation>
</comment>
<evidence type="ECO:0000256" key="9">
    <source>
        <dbReference type="ARBA" id="ARBA00022990"/>
    </source>
</evidence>
<dbReference type="PANTHER" id="PTHR13266">
    <property type="entry name" value="PROTEASOME INHIBITOR"/>
    <property type="match status" value="1"/>
</dbReference>
<comment type="similarity">
    <text evidence="3">Belongs to the proteasome inhibitor PI31 family.</text>
</comment>
<dbReference type="GO" id="GO:0000502">
    <property type="term" value="C:proteasome complex"/>
    <property type="evidence" value="ECO:0007669"/>
    <property type="project" value="UniProtKB-KW"/>
</dbReference>
<dbReference type="Proteomes" id="UP000319731">
    <property type="component" value="Unassembled WGS sequence"/>
</dbReference>
<dbReference type="PANTHER" id="PTHR13266:SF1">
    <property type="entry name" value="PROTEASOME INHIBITOR PI31 SUBUNIT"/>
    <property type="match status" value="1"/>
</dbReference>
<dbReference type="GO" id="GO:0004866">
    <property type="term" value="F:endopeptidase inhibitor activity"/>
    <property type="evidence" value="ECO:0007669"/>
    <property type="project" value="InterPro"/>
</dbReference>
<keyword evidence="15" id="KW-1185">Reference proteome</keyword>
<evidence type="ECO:0000256" key="11">
    <source>
        <dbReference type="SAM" id="MobiDB-lite"/>
    </source>
</evidence>
<dbReference type="STRING" id="1806994.A0A507C782"/>
<keyword evidence="9" id="KW-0007">Acetylation</keyword>
<keyword evidence="5" id="KW-0963">Cytoplasm</keyword>
<evidence type="ECO:0000256" key="8">
    <source>
        <dbReference type="ARBA" id="ARBA00022942"/>
    </source>
</evidence>
<protein>
    <submittedName>
        <fullName evidence="14">Uncharacterized protein</fullName>
    </submittedName>
</protein>
<evidence type="ECO:0000256" key="4">
    <source>
        <dbReference type="ARBA" id="ARBA00022481"/>
    </source>
</evidence>
<dbReference type="GO" id="GO:0005783">
    <property type="term" value="C:endoplasmic reticulum"/>
    <property type="evidence" value="ECO:0007669"/>
    <property type="project" value="UniProtKB-SubCell"/>
</dbReference>
<reference evidence="14 15" key="1">
    <citation type="journal article" date="2019" name="Sci. Rep.">
        <title>Comparative genomics of chytrid fungi reveal insights into the obligate biotrophic and pathogenic lifestyle of Synchytrium endobioticum.</title>
        <authorList>
            <person name="van de Vossenberg B.T.L.H."/>
            <person name="Warris S."/>
            <person name="Nguyen H.D.T."/>
            <person name="van Gent-Pelzer M.P.E."/>
            <person name="Joly D.L."/>
            <person name="van de Geest H.C."/>
            <person name="Bonants P.J.M."/>
            <person name="Smith D.S."/>
            <person name="Levesque C.A."/>
            <person name="van der Lee T.A.J."/>
        </authorList>
    </citation>
    <scope>NUCLEOTIDE SEQUENCE [LARGE SCALE GENOMIC DNA]</scope>
    <source>
        <strain evidence="14 15">JEL517</strain>
    </source>
</reference>
<feature type="compositionally biased region" description="Basic and acidic residues" evidence="11">
    <location>
        <begin position="203"/>
        <end position="213"/>
    </location>
</feature>
<dbReference type="InterPro" id="IPR013886">
    <property type="entry name" value="PI31_Prot_C"/>
</dbReference>
<dbReference type="GeneID" id="42003715"/>